<dbReference type="Gene3D" id="1.10.260.40">
    <property type="entry name" value="lambda repressor-like DNA-binding domains"/>
    <property type="match status" value="1"/>
</dbReference>
<dbReference type="PANTHER" id="PTHR34475:SF1">
    <property type="entry name" value="CYTOSKELETON PROTEIN RODZ"/>
    <property type="match status" value="1"/>
</dbReference>
<dbReference type="Proteomes" id="UP000323521">
    <property type="component" value="Chromosome"/>
</dbReference>
<dbReference type="Pfam" id="PF13464">
    <property type="entry name" value="RodZ_C"/>
    <property type="match status" value="1"/>
</dbReference>
<evidence type="ECO:0000313" key="5">
    <source>
        <dbReference type="Proteomes" id="UP000323521"/>
    </source>
</evidence>
<accession>A0A3G1KP34</accession>
<keyword evidence="2" id="KW-0812">Transmembrane</keyword>
<evidence type="ECO:0000259" key="3">
    <source>
        <dbReference type="Pfam" id="PF13464"/>
    </source>
</evidence>
<name>A0A3G1KP34_FORW1</name>
<sequence length="249" mass="27927">MGQIGEELRRARELKGLSLRDVEEATKIRMKYLIALEADDFEALPGRVYVIGFLRTYARFLGINDENLVNQVKSLTPVEVHDEELVEKPKPVKKKKKGLIFTVFGALIFLVALAFVFSYLTNPTQDQTGKNDVPQVQTPETQQPEKNEPETQENNDYNNIPDQENEPKISGVSVIVNVKEASCWLDVNIDGADYFTGTLNAGENRTFIGQHSIDIVYGNAGAVEVIYNGKTMEPLGSSGQRVVKEYREE</sequence>
<dbReference type="InterPro" id="IPR050400">
    <property type="entry name" value="Bact_Cytoskel_RodZ"/>
</dbReference>
<dbReference type="InterPro" id="IPR025194">
    <property type="entry name" value="RodZ-like_C"/>
</dbReference>
<dbReference type="Pfam" id="PF13413">
    <property type="entry name" value="HTH_25"/>
    <property type="match status" value="1"/>
</dbReference>
<protein>
    <recommendedName>
        <fullName evidence="3">Cytoskeleton protein RodZ-like C-terminal domain-containing protein</fullName>
    </recommendedName>
</protein>
<dbReference type="CDD" id="cd00093">
    <property type="entry name" value="HTH_XRE"/>
    <property type="match status" value="1"/>
</dbReference>
<feature type="compositionally biased region" description="Polar residues" evidence="1">
    <location>
        <begin position="152"/>
        <end position="162"/>
    </location>
</feature>
<evidence type="ECO:0000256" key="1">
    <source>
        <dbReference type="SAM" id="MobiDB-lite"/>
    </source>
</evidence>
<dbReference type="EMBL" id="CP017634">
    <property type="protein sequence ID" value="ATW24224.1"/>
    <property type="molecule type" value="Genomic_DNA"/>
</dbReference>
<dbReference type="InterPro" id="IPR010982">
    <property type="entry name" value="Lambda_DNA-bd_dom_sf"/>
</dbReference>
<feature type="compositionally biased region" description="Low complexity" evidence="1">
    <location>
        <begin position="133"/>
        <end position="142"/>
    </location>
</feature>
<evidence type="ECO:0000256" key="2">
    <source>
        <dbReference type="SAM" id="Phobius"/>
    </source>
</evidence>
<gene>
    <name evidence="4" type="ORF">DCMF_04965</name>
</gene>
<evidence type="ECO:0000313" key="4">
    <source>
        <dbReference type="EMBL" id="ATW24224.1"/>
    </source>
</evidence>
<dbReference type="AlphaFoldDB" id="A0A3G1KP34"/>
<feature type="transmembrane region" description="Helical" evidence="2">
    <location>
        <begin position="98"/>
        <end position="120"/>
    </location>
</feature>
<dbReference type="InterPro" id="IPR001387">
    <property type="entry name" value="Cro/C1-type_HTH"/>
</dbReference>
<keyword evidence="2" id="KW-0472">Membrane</keyword>
<feature type="region of interest" description="Disordered" evidence="1">
    <location>
        <begin position="125"/>
        <end position="166"/>
    </location>
</feature>
<proteinExistence type="predicted"/>
<dbReference type="PANTHER" id="PTHR34475">
    <property type="match status" value="1"/>
</dbReference>
<keyword evidence="5" id="KW-1185">Reference proteome</keyword>
<feature type="domain" description="Cytoskeleton protein RodZ-like C-terminal" evidence="3">
    <location>
        <begin position="181"/>
        <end position="243"/>
    </location>
</feature>
<organism evidence="4 5">
    <name type="scientific">Formimonas warabiya</name>
    <dbReference type="NCBI Taxonomy" id="1761012"/>
    <lineage>
        <taxon>Bacteria</taxon>
        <taxon>Bacillati</taxon>
        <taxon>Bacillota</taxon>
        <taxon>Clostridia</taxon>
        <taxon>Eubacteriales</taxon>
        <taxon>Peptococcaceae</taxon>
        <taxon>Candidatus Formimonas</taxon>
    </lineage>
</organism>
<dbReference type="KEGG" id="fwa:DCMF_04965"/>
<dbReference type="SUPFAM" id="SSF47413">
    <property type="entry name" value="lambda repressor-like DNA-binding domains"/>
    <property type="match status" value="1"/>
</dbReference>
<reference evidence="4 5" key="1">
    <citation type="submission" date="2016-10" db="EMBL/GenBank/DDBJ databases">
        <title>Complete Genome Sequence of Peptococcaceae strain DCMF.</title>
        <authorList>
            <person name="Edwards R.J."/>
            <person name="Holland S.I."/>
            <person name="Deshpande N.P."/>
            <person name="Wong Y.K."/>
            <person name="Ertan H."/>
            <person name="Manefield M."/>
            <person name="Russell T.L."/>
            <person name="Lee M.J."/>
        </authorList>
    </citation>
    <scope>NUCLEOTIDE SEQUENCE [LARGE SCALE GENOMIC DNA]</scope>
    <source>
        <strain evidence="4 5">DCMF</strain>
    </source>
</reference>
<dbReference type="GO" id="GO:0003677">
    <property type="term" value="F:DNA binding"/>
    <property type="evidence" value="ECO:0007669"/>
    <property type="project" value="InterPro"/>
</dbReference>
<keyword evidence="2" id="KW-1133">Transmembrane helix</keyword>